<keyword evidence="2" id="KW-1185">Reference proteome</keyword>
<reference evidence="2" key="1">
    <citation type="journal article" date="2019" name="Int. J. Syst. Evol. Microbiol.">
        <title>The Global Catalogue of Microorganisms (GCM) 10K type strain sequencing project: providing services to taxonomists for standard genome sequencing and annotation.</title>
        <authorList>
            <consortium name="The Broad Institute Genomics Platform"/>
            <consortium name="The Broad Institute Genome Sequencing Center for Infectious Disease"/>
            <person name="Wu L."/>
            <person name="Ma J."/>
        </authorList>
    </citation>
    <scope>NUCLEOTIDE SEQUENCE [LARGE SCALE GENOMIC DNA]</scope>
    <source>
        <strain evidence="2">CCUG 62215</strain>
    </source>
</reference>
<evidence type="ECO:0000313" key="2">
    <source>
        <dbReference type="Proteomes" id="UP001597013"/>
    </source>
</evidence>
<accession>A0ABW3N329</accession>
<dbReference type="RefSeq" id="WP_386127553.1">
    <property type="nucleotide sequence ID" value="NZ_JBHTJL010000006.1"/>
</dbReference>
<dbReference type="Proteomes" id="UP001597013">
    <property type="component" value="Unassembled WGS sequence"/>
</dbReference>
<proteinExistence type="predicted"/>
<protein>
    <submittedName>
        <fullName evidence="1">DUF6624 domain-containing protein</fullName>
    </submittedName>
</protein>
<dbReference type="InterPro" id="IPR046732">
    <property type="entry name" value="DUF6624"/>
</dbReference>
<organism evidence="1 2">
    <name type="scientific">Winogradskyella litorisediminis</name>
    <dbReference type="NCBI Taxonomy" id="1156618"/>
    <lineage>
        <taxon>Bacteria</taxon>
        <taxon>Pseudomonadati</taxon>
        <taxon>Bacteroidota</taxon>
        <taxon>Flavobacteriia</taxon>
        <taxon>Flavobacteriales</taxon>
        <taxon>Flavobacteriaceae</taxon>
        <taxon>Winogradskyella</taxon>
    </lineage>
</organism>
<gene>
    <name evidence="1" type="ORF">ACFQ1Q_02240</name>
</gene>
<dbReference type="EMBL" id="JBHTJL010000006">
    <property type="protein sequence ID" value="MFD1062052.1"/>
    <property type="molecule type" value="Genomic_DNA"/>
</dbReference>
<comment type="caution">
    <text evidence="1">The sequence shown here is derived from an EMBL/GenBank/DDBJ whole genome shotgun (WGS) entry which is preliminary data.</text>
</comment>
<evidence type="ECO:0000313" key="1">
    <source>
        <dbReference type="EMBL" id="MFD1062052.1"/>
    </source>
</evidence>
<dbReference type="PROSITE" id="PS51257">
    <property type="entry name" value="PROKAR_LIPOPROTEIN"/>
    <property type="match status" value="1"/>
</dbReference>
<dbReference type="Pfam" id="PF20329">
    <property type="entry name" value="DUF6624"/>
    <property type="match status" value="1"/>
</dbReference>
<name>A0ABW3N329_9FLAO</name>
<sequence length="228" mass="26426">MNKVIGIIIFSFIFLGCKEKNTDKNKPDLKTEFNQELADELERMVEIDQIVASNAFPPEKYSHLTQEKWELFKDSVYLKNQKRAKEILDEFGFVGFNLAGENGSRNFWLIAQHSDHNPEFQKEVLVEMKKEVDKQNAISTNYGLLVDRVNLNTGKAQVYGTQVTYNMNNGQAYPKKLADSLNVNKRRKSIGLEPIEEYLNGMTEMHFEMNKENYLKKGITKPILYETN</sequence>